<organism evidence="2 3">
    <name type="scientific">Colletotrichum zoysiae</name>
    <dbReference type="NCBI Taxonomy" id="1216348"/>
    <lineage>
        <taxon>Eukaryota</taxon>
        <taxon>Fungi</taxon>
        <taxon>Dikarya</taxon>
        <taxon>Ascomycota</taxon>
        <taxon>Pezizomycotina</taxon>
        <taxon>Sordariomycetes</taxon>
        <taxon>Hypocreomycetidae</taxon>
        <taxon>Glomerellales</taxon>
        <taxon>Glomerellaceae</taxon>
        <taxon>Colletotrichum</taxon>
        <taxon>Colletotrichum graminicola species complex</taxon>
    </lineage>
</organism>
<feature type="region of interest" description="Disordered" evidence="1">
    <location>
        <begin position="1"/>
        <end position="48"/>
    </location>
</feature>
<evidence type="ECO:0000256" key="1">
    <source>
        <dbReference type="SAM" id="MobiDB-lite"/>
    </source>
</evidence>
<evidence type="ECO:0000313" key="3">
    <source>
        <dbReference type="Proteomes" id="UP001232148"/>
    </source>
</evidence>
<dbReference type="Proteomes" id="UP001232148">
    <property type="component" value="Unassembled WGS sequence"/>
</dbReference>
<comment type="caution">
    <text evidence="2">The sequence shown here is derived from an EMBL/GenBank/DDBJ whole genome shotgun (WGS) entry which is preliminary data.</text>
</comment>
<evidence type="ECO:0000313" key="2">
    <source>
        <dbReference type="EMBL" id="KAK2030369.1"/>
    </source>
</evidence>
<keyword evidence="3" id="KW-1185">Reference proteome</keyword>
<dbReference type="EMBL" id="MU842852">
    <property type="protein sequence ID" value="KAK2030369.1"/>
    <property type="molecule type" value="Genomic_DNA"/>
</dbReference>
<protein>
    <submittedName>
        <fullName evidence="2">Uncharacterized protein</fullName>
    </submittedName>
</protein>
<proteinExistence type="predicted"/>
<gene>
    <name evidence="2" type="ORF">LX32DRAFT_500067</name>
</gene>
<feature type="compositionally biased region" description="Polar residues" evidence="1">
    <location>
        <begin position="1"/>
        <end position="31"/>
    </location>
</feature>
<accession>A0AAD9HLX2</accession>
<feature type="non-terminal residue" evidence="2">
    <location>
        <position position="1"/>
    </location>
</feature>
<dbReference type="AlphaFoldDB" id="A0AAD9HLX2"/>
<name>A0AAD9HLX2_9PEZI</name>
<feature type="non-terminal residue" evidence="2">
    <location>
        <position position="225"/>
    </location>
</feature>
<sequence>RATSSKSSHVFYSRSNPSDQSRAPSSTSSRNGMEIDTDSYEDSSNSYDETDCECTETALQILEEVAVPPVGTDWAMAENTIFLLKNNISRCLVLAQCRGCRQESGVCMLNLVIYEKLTTGFEEVAQWWRKRYQPQGVRTDSHSRRERHHHQQQQLKTRITMGKYQIDTAEEHQAVFATIIACQLQRLAGLSMLMTEHSKKVKWQAHVQYGEVLRRRMMTLEDVWR</sequence>
<reference evidence="2" key="1">
    <citation type="submission" date="2021-06" db="EMBL/GenBank/DDBJ databases">
        <title>Comparative genomics, transcriptomics and evolutionary studies reveal genomic signatures of adaptation to plant cell wall in hemibiotrophic fungi.</title>
        <authorList>
            <consortium name="DOE Joint Genome Institute"/>
            <person name="Baroncelli R."/>
            <person name="Diaz J.F."/>
            <person name="Benocci T."/>
            <person name="Peng M."/>
            <person name="Battaglia E."/>
            <person name="Haridas S."/>
            <person name="Andreopoulos W."/>
            <person name="Labutti K."/>
            <person name="Pangilinan J."/>
            <person name="Floch G.L."/>
            <person name="Makela M.R."/>
            <person name="Henrissat B."/>
            <person name="Grigoriev I.V."/>
            <person name="Crouch J.A."/>
            <person name="De Vries R.P."/>
            <person name="Sukno S.A."/>
            <person name="Thon M.R."/>
        </authorList>
    </citation>
    <scope>NUCLEOTIDE SEQUENCE</scope>
    <source>
        <strain evidence="2">MAFF235873</strain>
    </source>
</reference>